<evidence type="ECO:0000313" key="2">
    <source>
        <dbReference type="Proteomes" id="UP001180020"/>
    </source>
</evidence>
<keyword evidence="2" id="KW-1185">Reference proteome</keyword>
<protein>
    <recommendedName>
        <fullName evidence="3">Late embryogenesis abundant protein LEA-2 subgroup domain-containing protein</fullName>
    </recommendedName>
</protein>
<dbReference type="EMBL" id="JAUJYO010000011">
    <property type="protein sequence ID" value="KAK1304246.1"/>
    <property type="molecule type" value="Genomic_DNA"/>
</dbReference>
<gene>
    <name evidence="1" type="ORF">QJS10_CPB11g00133</name>
</gene>
<reference evidence="1" key="2">
    <citation type="submission" date="2023-06" db="EMBL/GenBank/DDBJ databases">
        <authorList>
            <person name="Ma L."/>
            <person name="Liu K.-W."/>
            <person name="Li Z."/>
            <person name="Hsiao Y.-Y."/>
            <person name="Qi Y."/>
            <person name="Fu T."/>
            <person name="Tang G."/>
            <person name="Zhang D."/>
            <person name="Sun W.-H."/>
            <person name="Liu D.-K."/>
            <person name="Li Y."/>
            <person name="Chen G.-Z."/>
            <person name="Liu X.-D."/>
            <person name="Liao X.-Y."/>
            <person name="Jiang Y.-T."/>
            <person name="Yu X."/>
            <person name="Hao Y."/>
            <person name="Huang J."/>
            <person name="Zhao X.-W."/>
            <person name="Ke S."/>
            <person name="Chen Y.-Y."/>
            <person name="Wu W.-L."/>
            <person name="Hsu J.-L."/>
            <person name="Lin Y.-F."/>
            <person name="Huang M.-D."/>
            <person name="Li C.-Y."/>
            <person name="Huang L."/>
            <person name="Wang Z.-W."/>
            <person name="Zhao X."/>
            <person name="Zhong W.-Y."/>
            <person name="Peng D.-H."/>
            <person name="Ahmad S."/>
            <person name="Lan S."/>
            <person name="Zhang J.-S."/>
            <person name="Tsai W.-C."/>
            <person name="Van De Peer Y."/>
            <person name="Liu Z.-J."/>
        </authorList>
    </citation>
    <scope>NUCLEOTIDE SEQUENCE</scope>
    <source>
        <strain evidence="1">CP</strain>
        <tissue evidence="1">Leaves</tissue>
    </source>
</reference>
<dbReference type="Proteomes" id="UP001180020">
    <property type="component" value="Unassembled WGS sequence"/>
</dbReference>
<comment type="caution">
    <text evidence="1">The sequence shown here is derived from an EMBL/GenBank/DDBJ whole genome shotgun (WGS) entry which is preliminary data.</text>
</comment>
<organism evidence="1 2">
    <name type="scientific">Acorus calamus</name>
    <name type="common">Sweet flag</name>
    <dbReference type="NCBI Taxonomy" id="4465"/>
    <lineage>
        <taxon>Eukaryota</taxon>
        <taxon>Viridiplantae</taxon>
        <taxon>Streptophyta</taxon>
        <taxon>Embryophyta</taxon>
        <taxon>Tracheophyta</taxon>
        <taxon>Spermatophyta</taxon>
        <taxon>Magnoliopsida</taxon>
        <taxon>Liliopsida</taxon>
        <taxon>Acoraceae</taxon>
        <taxon>Acorus</taxon>
    </lineage>
</organism>
<dbReference type="AlphaFoldDB" id="A0AAV9DTQ0"/>
<accession>A0AAV9DTQ0</accession>
<evidence type="ECO:0000313" key="1">
    <source>
        <dbReference type="EMBL" id="KAK1304246.1"/>
    </source>
</evidence>
<proteinExistence type="predicted"/>
<name>A0AAV9DTQ0_ACOCL</name>
<evidence type="ECO:0008006" key="3">
    <source>
        <dbReference type="Google" id="ProtNLM"/>
    </source>
</evidence>
<sequence>MIDISITNPNNKIHRLHIRPWDINKAIDDNVTIYYNTIPLGGGFMQQELRLSGHNTTVVQMTLLGVPFTVNMGGWYVLESQCGVVVEKPMMAEDSKIVSESCVSRLSGLKVLFTVNMDTGGERHVFESHYGPS</sequence>
<reference evidence="1" key="1">
    <citation type="journal article" date="2023" name="Nat. Commun.">
        <title>Diploid and tetraploid genomes of Acorus and the evolution of monocots.</title>
        <authorList>
            <person name="Ma L."/>
            <person name="Liu K.W."/>
            <person name="Li Z."/>
            <person name="Hsiao Y.Y."/>
            <person name="Qi Y."/>
            <person name="Fu T."/>
            <person name="Tang G.D."/>
            <person name="Zhang D."/>
            <person name="Sun W.H."/>
            <person name="Liu D.K."/>
            <person name="Li Y."/>
            <person name="Chen G.Z."/>
            <person name="Liu X.D."/>
            <person name="Liao X.Y."/>
            <person name="Jiang Y.T."/>
            <person name="Yu X."/>
            <person name="Hao Y."/>
            <person name="Huang J."/>
            <person name="Zhao X.W."/>
            <person name="Ke S."/>
            <person name="Chen Y.Y."/>
            <person name="Wu W.L."/>
            <person name="Hsu J.L."/>
            <person name="Lin Y.F."/>
            <person name="Huang M.D."/>
            <person name="Li C.Y."/>
            <person name="Huang L."/>
            <person name="Wang Z.W."/>
            <person name="Zhao X."/>
            <person name="Zhong W.Y."/>
            <person name="Peng D.H."/>
            <person name="Ahmad S."/>
            <person name="Lan S."/>
            <person name="Zhang J.S."/>
            <person name="Tsai W.C."/>
            <person name="Van de Peer Y."/>
            <person name="Liu Z.J."/>
        </authorList>
    </citation>
    <scope>NUCLEOTIDE SEQUENCE</scope>
    <source>
        <strain evidence="1">CP</strain>
    </source>
</reference>